<comment type="caution">
    <text evidence="1">The sequence shown here is derived from an EMBL/GenBank/DDBJ whole genome shotgun (WGS) entry which is preliminary data.</text>
</comment>
<reference evidence="1" key="1">
    <citation type="journal article" date="2021" name="New Phytol.">
        <title>Evolutionary innovations through gain and loss of genes in the ectomycorrhizal Boletales.</title>
        <authorList>
            <person name="Wu G."/>
            <person name="Miyauchi S."/>
            <person name="Morin E."/>
            <person name="Kuo A."/>
            <person name="Drula E."/>
            <person name="Varga T."/>
            <person name="Kohler A."/>
            <person name="Feng B."/>
            <person name="Cao Y."/>
            <person name="Lipzen A."/>
            <person name="Daum C."/>
            <person name="Hundley H."/>
            <person name="Pangilinan J."/>
            <person name="Johnson J."/>
            <person name="Barry K."/>
            <person name="LaButti K."/>
            <person name="Ng V."/>
            <person name="Ahrendt S."/>
            <person name="Min B."/>
            <person name="Choi I.G."/>
            <person name="Park H."/>
            <person name="Plett J.M."/>
            <person name="Magnuson J."/>
            <person name="Spatafora J.W."/>
            <person name="Nagy L.G."/>
            <person name="Henrissat B."/>
            <person name="Grigoriev I.V."/>
            <person name="Yang Z.L."/>
            <person name="Xu J."/>
            <person name="Martin F.M."/>
        </authorList>
    </citation>
    <scope>NUCLEOTIDE SEQUENCE</scope>
    <source>
        <strain evidence="1">KKN 215</strain>
    </source>
</reference>
<dbReference type="EMBL" id="JAEVFJ010000014">
    <property type="protein sequence ID" value="KAH8100920.1"/>
    <property type="molecule type" value="Genomic_DNA"/>
</dbReference>
<name>A0A8K0UQE3_9AGAR</name>
<evidence type="ECO:0000313" key="1">
    <source>
        <dbReference type="EMBL" id="KAH8100920.1"/>
    </source>
</evidence>
<dbReference type="AlphaFoldDB" id="A0A8K0UQE3"/>
<sequence length="379" mass="42660">MLPAWKLGTMNMDKRHRLVVGGPETPCEGRRTLVMELARPTGLQRIPLRGRTAYNVCFSWENDPHPNQVLASEPLGLLQRLPSELRMAILQYVDDPVDLFCFSTAHDLLLEVGYAVSQRRYLELRSQAENSWIGDRIVTFSDTNFTFEWLPPRLLSEGEIARIQALAFAPQHIVLDPPRYLGRTCREIIGGAKGFPSTNVAFRIRDRLMTARRNDGRRTPANGSARWTPADTSRMEELLAIDTDYEFTYKAVCPWAIFNLSKGEYVRAGDIVFPPAPGNERSTEYHDALAVNKYGIGIGEILMARILWGSQGSYSRSYVEGLAVWAGDRFEIAPMIVHRIPALDESIKGGKWEDVTRDTLKLARKLLPGVEEAHAFAGT</sequence>
<organism evidence="1 2">
    <name type="scientific">Cristinia sonorae</name>
    <dbReference type="NCBI Taxonomy" id="1940300"/>
    <lineage>
        <taxon>Eukaryota</taxon>
        <taxon>Fungi</taxon>
        <taxon>Dikarya</taxon>
        <taxon>Basidiomycota</taxon>
        <taxon>Agaricomycotina</taxon>
        <taxon>Agaricomycetes</taxon>
        <taxon>Agaricomycetidae</taxon>
        <taxon>Agaricales</taxon>
        <taxon>Pleurotineae</taxon>
        <taxon>Stephanosporaceae</taxon>
        <taxon>Cristinia</taxon>
    </lineage>
</organism>
<proteinExistence type="predicted"/>
<dbReference type="Proteomes" id="UP000813824">
    <property type="component" value="Unassembled WGS sequence"/>
</dbReference>
<accession>A0A8K0UQE3</accession>
<evidence type="ECO:0000313" key="2">
    <source>
        <dbReference type="Proteomes" id="UP000813824"/>
    </source>
</evidence>
<gene>
    <name evidence="1" type="ORF">BXZ70DRAFT_1064508</name>
</gene>
<keyword evidence="2" id="KW-1185">Reference proteome</keyword>
<protein>
    <submittedName>
        <fullName evidence="1">Uncharacterized protein</fullName>
    </submittedName>
</protein>
<dbReference type="OrthoDB" id="2588098at2759"/>